<dbReference type="GO" id="GO:0006048">
    <property type="term" value="P:UDP-N-acetylglucosamine biosynthetic process"/>
    <property type="evidence" value="ECO:0007669"/>
    <property type="project" value="UniProtKB-UniPathway"/>
</dbReference>
<reference evidence="3 5" key="1">
    <citation type="journal article" date="2019" name="Sci. Rep.">
        <title>Nanopore sequencing improves the draft genome of the human pathogenic amoeba Naegleria fowleri.</title>
        <authorList>
            <person name="Liechti N."/>
            <person name="Schurch N."/>
            <person name="Bruggmann R."/>
            <person name="Wittwer M."/>
        </authorList>
    </citation>
    <scope>NUCLEOTIDE SEQUENCE [LARGE SCALE GENOMIC DNA]</scope>
    <source>
        <strain evidence="3 5">ATCC 30894</strain>
    </source>
</reference>
<dbReference type="OMA" id="SIPHCKM"/>
<dbReference type="UniPathway" id="UPA00113">
    <property type="reaction ID" value="UER00529"/>
</dbReference>
<dbReference type="EMBL" id="VFQX01000020">
    <property type="protein sequence ID" value="KAF0980137.1"/>
    <property type="molecule type" value="Genomic_DNA"/>
</dbReference>
<dbReference type="EMBL" id="VFQX01000019">
    <property type="protein sequence ID" value="KAF0980172.1"/>
    <property type="molecule type" value="Genomic_DNA"/>
</dbReference>
<evidence type="ECO:0000313" key="4">
    <source>
        <dbReference type="EMBL" id="KAF0980172.1"/>
    </source>
</evidence>
<evidence type="ECO:0000259" key="2">
    <source>
        <dbReference type="PROSITE" id="PS51186"/>
    </source>
</evidence>
<feature type="domain" description="N-acetyltransferase" evidence="2">
    <location>
        <begin position="7"/>
        <end position="205"/>
    </location>
</feature>
<gene>
    <name evidence="4" type="ORF">FDP41_013386</name>
    <name evidence="3" type="ORF">FDP41_013786</name>
</gene>
<dbReference type="VEuPathDB" id="AmoebaDB:FDP41_013386"/>
<dbReference type="SUPFAM" id="SSF55729">
    <property type="entry name" value="Acyl-CoA N-acyltransferases (Nat)"/>
    <property type="match status" value="1"/>
</dbReference>
<feature type="region of interest" description="Disordered" evidence="1">
    <location>
        <begin position="82"/>
        <end position="104"/>
    </location>
</feature>
<dbReference type="OrthoDB" id="329272at2759"/>
<dbReference type="Pfam" id="PF13508">
    <property type="entry name" value="Acetyltransf_7"/>
    <property type="match status" value="1"/>
</dbReference>
<dbReference type="RefSeq" id="XP_044564885.1">
    <property type="nucleotide sequence ID" value="XM_044704010.1"/>
</dbReference>
<feature type="compositionally biased region" description="Basic and acidic residues" evidence="1">
    <location>
        <begin position="82"/>
        <end position="94"/>
    </location>
</feature>
<dbReference type="VEuPathDB" id="AmoebaDB:FDP41_013786"/>
<dbReference type="VEuPathDB" id="AmoebaDB:NF0070870"/>
<dbReference type="CDD" id="cd04301">
    <property type="entry name" value="NAT_SF"/>
    <property type="match status" value="1"/>
</dbReference>
<dbReference type="InterPro" id="IPR016181">
    <property type="entry name" value="Acyl_CoA_acyltransferase"/>
</dbReference>
<keyword evidence="5" id="KW-1185">Reference proteome</keyword>
<sequence>MSKEEEVRIALVSSPEAFQKVMSVRRQVFVEEQHIDASSEFDENDSTFSEQLNSSLYRDDVQQTNSMMRYYLAELVPINHDGHDDGGGHDDESNLSRSSSKIGGTCRVRKTGPNAWKMERFAVLKDLRGFGIGRKLLRFVLLDLSTRNQEQQQQESKPPKIYLHAQLSAVPFYQKCIFQEERLKGRFLIVGEPFEEAFIPHCKMEWQWE</sequence>
<dbReference type="AlphaFoldDB" id="A0A6A5BSG5"/>
<protein>
    <recommendedName>
        <fullName evidence="2">N-acetyltransferase domain-containing protein</fullName>
    </recommendedName>
</protein>
<evidence type="ECO:0000313" key="3">
    <source>
        <dbReference type="EMBL" id="KAF0980137.1"/>
    </source>
</evidence>
<name>A0A6A5BSG5_NAEFO</name>
<dbReference type="PROSITE" id="PS51186">
    <property type="entry name" value="GNAT"/>
    <property type="match status" value="1"/>
</dbReference>
<accession>A0A6A5BSG5</accession>
<dbReference type="Gene3D" id="3.40.630.30">
    <property type="match status" value="1"/>
</dbReference>
<evidence type="ECO:0000313" key="5">
    <source>
        <dbReference type="Proteomes" id="UP000444721"/>
    </source>
</evidence>
<dbReference type="GO" id="GO:0016747">
    <property type="term" value="F:acyltransferase activity, transferring groups other than amino-acyl groups"/>
    <property type="evidence" value="ECO:0007669"/>
    <property type="project" value="InterPro"/>
</dbReference>
<evidence type="ECO:0000256" key="1">
    <source>
        <dbReference type="SAM" id="MobiDB-lite"/>
    </source>
</evidence>
<proteinExistence type="predicted"/>
<dbReference type="GeneID" id="68120601"/>
<dbReference type="Proteomes" id="UP000444721">
    <property type="component" value="Unassembled WGS sequence"/>
</dbReference>
<comment type="caution">
    <text evidence="3">The sequence shown here is derived from an EMBL/GenBank/DDBJ whole genome shotgun (WGS) entry which is preliminary data.</text>
</comment>
<dbReference type="InterPro" id="IPR000182">
    <property type="entry name" value="GNAT_dom"/>
</dbReference>
<organism evidence="3 5">
    <name type="scientific">Naegleria fowleri</name>
    <name type="common">Brain eating amoeba</name>
    <dbReference type="NCBI Taxonomy" id="5763"/>
    <lineage>
        <taxon>Eukaryota</taxon>
        <taxon>Discoba</taxon>
        <taxon>Heterolobosea</taxon>
        <taxon>Tetramitia</taxon>
        <taxon>Eutetramitia</taxon>
        <taxon>Vahlkampfiidae</taxon>
        <taxon>Naegleria</taxon>
    </lineage>
</organism>